<accession>A0A8H3FFU9</accession>
<organism evidence="1 2">
    <name type="scientific">Gomphillus americanus</name>
    <dbReference type="NCBI Taxonomy" id="1940652"/>
    <lineage>
        <taxon>Eukaryota</taxon>
        <taxon>Fungi</taxon>
        <taxon>Dikarya</taxon>
        <taxon>Ascomycota</taxon>
        <taxon>Pezizomycotina</taxon>
        <taxon>Lecanoromycetes</taxon>
        <taxon>OSLEUM clade</taxon>
        <taxon>Ostropomycetidae</taxon>
        <taxon>Ostropales</taxon>
        <taxon>Graphidaceae</taxon>
        <taxon>Gomphilloideae</taxon>
        <taxon>Gomphillus</taxon>
    </lineage>
</organism>
<reference evidence="1" key="1">
    <citation type="submission" date="2021-03" db="EMBL/GenBank/DDBJ databases">
        <authorList>
            <person name="Tagirdzhanova G."/>
        </authorList>
    </citation>
    <scope>NUCLEOTIDE SEQUENCE</scope>
</reference>
<dbReference type="Pfam" id="PF12224">
    <property type="entry name" value="Amidoligase_2"/>
    <property type="match status" value="1"/>
</dbReference>
<evidence type="ECO:0000313" key="2">
    <source>
        <dbReference type="Proteomes" id="UP000664169"/>
    </source>
</evidence>
<dbReference type="InterPro" id="IPR022025">
    <property type="entry name" value="Amidoligase_2"/>
</dbReference>
<dbReference type="PANTHER" id="PTHR36847:SF1">
    <property type="entry name" value="AMIDOLIGASE ENZYME"/>
    <property type="match status" value="1"/>
</dbReference>
<proteinExistence type="predicted"/>
<comment type="caution">
    <text evidence="1">The sequence shown here is derived from an EMBL/GenBank/DDBJ whole genome shotgun (WGS) entry which is preliminary data.</text>
</comment>
<dbReference type="OrthoDB" id="412402at2759"/>
<protein>
    <recommendedName>
        <fullName evidence="3">Amidoligase enzyme-domain-containing protein</fullName>
    </recommendedName>
</protein>
<dbReference type="PANTHER" id="PTHR36847">
    <property type="entry name" value="AMIDOLIGASE ENZYME"/>
    <property type="match status" value="1"/>
</dbReference>
<gene>
    <name evidence="1" type="ORF">GOMPHAMPRED_002462</name>
</gene>
<dbReference type="Proteomes" id="UP000664169">
    <property type="component" value="Unassembled WGS sequence"/>
</dbReference>
<keyword evidence="2" id="KW-1185">Reference proteome</keyword>
<name>A0A8H3FFU9_9LECA</name>
<sequence length="356" mass="40811">MTRNLMFKRITLLRGLRDHGIEATVVNPAAPSSDWQSLRSTHWLIHEDQSIKPNKNDPRLSSEELYWIGIEVSSPPLPMNSKSLEHISLVAQLLTSFGGETPPTTGFHVHVSLTRGYTLEHLKGVFGIASVAYKQFRQFHSKKRVMSKYCVCPSVQFEVQTPSAIALAVEDCTDMEALINLVHLPLEAQLEPHLYYLPQSRSRYTAVNYMNIFNKRQETIEFRTHRGTLDKDEIPIVELGSKYSSVFDPLIWKIDVDHADDGRNYTAAHLFRDLGKSELAELWANSLHLHTWGPKDRYKGLKKLLVRRNGQLSFDWNVLNESEDDESQGEDREPVDSAEIWDVFDRSQSSNQHLGW</sequence>
<evidence type="ECO:0008006" key="3">
    <source>
        <dbReference type="Google" id="ProtNLM"/>
    </source>
</evidence>
<evidence type="ECO:0000313" key="1">
    <source>
        <dbReference type="EMBL" id="CAF9921992.1"/>
    </source>
</evidence>
<dbReference type="EMBL" id="CAJPDQ010000017">
    <property type="protein sequence ID" value="CAF9921992.1"/>
    <property type="molecule type" value="Genomic_DNA"/>
</dbReference>
<dbReference type="AlphaFoldDB" id="A0A8H3FFU9"/>